<evidence type="ECO:0000313" key="7">
    <source>
        <dbReference type="EMBL" id="MEN2791002.1"/>
    </source>
</evidence>
<evidence type="ECO:0000259" key="6">
    <source>
        <dbReference type="Pfam" id="PF13515"/>
    </source>
</evidence>
<dbReference type="Pfam" id="PF13515">
    <property type="entry name" value="FUSC_2"/>
    <property type="match status" value="1"/>
</dbReference>
<feature type="transmembrane region" description="Helical" evidence="5">
    <location>
        <begin position="267"/>
        <end position="297"/>
    </location>
</feature>
<comment type="subcellular location">
    <subcellularLocation>
        <location evidence="1">Membrane</location>
        <topology evidence="1">Multi-pass membrane protein</topology>
    </subcellularLocation>
</comment>
<feature type="transmembrane region" description="Helical" evidence="5">
    <location>
        <begin position="31"/>
        <end position="49"/>
    </location>
</feature>
<evidence type="ECO:0000256" key="3">
    <source>
        <dbReference type="ARBA" id="ARBA00022989"/>
    </source>
</evidence>
<feature type="transmembrane region" description="Helical" evidence="5">
    <location>
        <begin position="339"/>
        <end position="361"/>
    </location>
</feature>
<evidence type="ECO:0000256" key="1">
    <source>
        <dbReference type="ARBA" id="ARBA00004141"/>
    </source>
</evidence>
<feature type="transmembrane region" description="Helical" evidence="5">
    <location>
        <begin position="83"/>
        <end position="101"/>
    </location>
</feature>
<dbReference type="Proteomes" id="UP001419910">
    <property type="component" value="Unassembled WGS sequence"/>
</dbReference>
<dbReference type="RefSeq" id="WP_343892906.1">
    <property type="nucleotide sequence ID" value="NZ_BAAAEH010000065.1"/>
</dbReference>
<comment type="caution">
    <text evidence="7">The sequence shown here is derived from an EMBL/GenBank/DDBJ whole genome shotgun (WGS) entry which is preliminary data.</text>
</comment>
<keyword evidence="8" id="KW-1185">Reference proteome</keyword>
<evidence type="ECO:0000313" key="8">
    <source>
        <dbReference type="Proteomes" id="UP001419910"/>
    </source>
</evidence>
<proteinExistence type="predicted"/>
<feature type="transmembrane region" description="Helical" evidence="5">
    <location>
        <begin position="107"/>
        <end position="124"/>
    </location>
</feature>
<keyword evidence="4 5" id="KW-0472">Membrane</keyword>
<feature type="transmembrane region" description="Helical" evidence="5">
    <location>
        <begin position="156"/>
        <end position="177"/>
    </location>
</feature>
<feature type="domain" description="Integral membrane bound transporter" evidence="6">
    <location>
        <begin position="230"/>
        <end position="350"/>
    </location>
</feature>
<evidence type="ECO:0000256" key="4">
    <source>
        <dbReference type="ARBA" id="ARBA00023136"/>
    </source>
</evidence>
<dbReference type="EMBL" id="JBDIME010000013">
    <property type="protein sequence ID" value="MEN2791002.1"/>
    <property type="molecule type" value="Genomic_DNA"/>
</dbReference>
<protein>
    <submittedName>
        <fullName evidence="7">FUSC family protein</fullName>
    </submittedName>
</protein>
<keyword evidence="2 5" id="KW-0812">Transmembrane</keyword>
<keyword evidence="3 5" id="KW-1133">Transmembrane helix</keyword>
<organism evidence="7 8">
    <name type="scientific">Sphingomonas oligophenolica</name>
    <dbReference type="NCBI Taxonomy" id="301154"/>
    <lineage>
        <taxon>Bacteria</taxon>
        <taxon>Pseudomonadati</taxon>
        <taxon>Pseudomonadota</taxon>
        <taxon>Alphaproteobacteria</taxon>
        <taxon>Sphingomonadales</taxon>
        <taxon>Sphingomonadaceae</taxon>
        <taxon>Sphingomonas</taxon>
    </lineage>
</organism>
<sequence>MARAGGVMKRGKLFRDRHFAEALGWTAHEPVGWRAILGAALGVAVPAAIGLLSGRATIGFAVAMGAMLFGGPDHAEHGAGRRSLREIFASAVFVGFAPPIATLCASWRWGDAVAILIVTILAAVSGYSRPFAVAATRFIAFLVMSMSIMSQPGGHAGGVALLLGIGSIWAAIVRVGLRQAKVPSLAPVATAVAARDPTRRQRIARLKRVLRTVDGWQYPIRLALALGVSSIVRHLWPDQHFSWVLVTAALLVERQPEAMPVKTTQRALGVVLGVALTGLVLAEIRSPFAIAALVCLLATLRPWLRARNYLAYSAVMTPLILLVMDLGRPIGGDVLIDRLVATLIGSAIVVGVNWLAVRFVVRKPDGGQ</sequence>
<dbReference type="InterPro" id="IPR049453">
    <property type="entry name" value="Memb_transporter_dom"/>
</dbReference>
<gene>
    <name evidence="7" type="ORF">ABC974_15280</name>
</gene>
<accession>A0ABU9Y5C0</accession>
<reference evidence="7 8" key="1">
    <citation type="submission" date="2024-05" db="EMBL/GenBank/DDBJ databases">
        <authorList>
            <person name="Liu Q."/>
            <person name="Xin Y.-H."/>
        </authorList>
    </citation>
    <scope>NUCLEOTIDE SEQUENCE [LARGE SCALE GENOMIC DNA]</scope>
    <source>
        <strain evidence="7 8">CGMCC 1.10181</strain>
    </source>
</reference>
<feature type="transmembrane region" description="Helical" evidence="5">
    <location>
        <begin position="309"/>
        <end position="327"/>
    </location>
</feature>
<name>A0ABU9Y5C0_9SPHN</name>
<evidence type="ECO:0000256" key="2">
    <source>
        <dbReference type="ARBA" id="ARBA00022692"/>
    </source>
</evidence>
<evidence type="ECO:0000256" key="5">
    <source>
        <dbReference type="SAM" id="Phobius"/>
    </source>
</evidence>